<dbReference type="SUPFAM" id="SSF55874">
    <property type="entry name" value="ATPase domain of HSP90 chaperone/DNA topoisomerase II/histidine kinase"/>
    <property type="match status" value="2"/>
</dbReference>
<dbReference type="SUPFAM" id="SSF56719">
    <property type="entry name" value="Type II DNA topoisomerase"/>
    <property type="match status" value="1"/>
</dbReference>
<dbReference type="Pfam" id="PF05204">
    <property type="entry name" value="Hom_end"/>
    <property type="match status" value="1"/>
</dbReference>
<dbReference type="InterPro" id="IPR050634">
    <property type="entry name" value="DNA_Topoisomerase_II"/>
</dbReference>
<evidence type="ECO:0000256" key="5">
    <source>
        <dbReference type="ARBA" id="ARBA00012895"/>
    </source>
</evidence>
<keyword evidence="11" id="KW-0799">Topoisomerase</keyword>
<evidence type="ECO:0000256" key="14">
    <source>
        <dbReference type="SAM" id="Coils"/>
    </source>
</evidence>
<dbReference type="InterPro" id="IPR036844">
    <property type="entry name" value="Hint_dom_sf"/>
</dbReference>
<name>A0A6C0IZ90_9ZZZZ</name>
<dbReference type="GO" id="GO:0016539">
    <property type="term" value="P:intein-mediated protein splicing"/>
    <property type="evidence" value="ECO:0007669"/>
    <property type="project" value="InterPro"/>
</dbReference>
<dbReference type="GO" id="GO:0000819">
    <property type="term" value="P:sister chromatid segregation"/>
    <property type="evidence" value="ECO:0007669"/>
    <property type="project" value="TreeGrafter"/>
</dbReference>
<dbReference type="Pfam" id="PF00521">
    <property type="entry name" value="DNA_topoisoIV"/>
    <property type="match status" value="1"/>
</dbReference>
<organism evidence="17">
    <name type="scientific">viral metagenome</name>
    <dbReference type="NCBI Taxonomy" id="1070528"/>
    <lineage>
        <taxon>unclassified sequences</taxon>
        <taxon>metagenomes</taxon>
        <taxon>organismal metagenomes</taxon>
    </lineage>
</organism>
<comment type="catalytic activity">
    <reaction evidence="1">
        <text>ATP-dependent breakage, passage and rejoining of double-stranded DNA.</text>
        <dbReference type="EC" id="5.6.2.2"/>
    </reaction>
</comment>
<dbReference type="GO" id="GO:0005634">
    <property type="term" value="C:nucleus"/>
    <property type="evidence" value="ECO:0007669"/>
    <property type="project" value="TreeGrafter"/>
</dbReference>
<dbReference type="Gene3D" id="3.30.1360.40">
    <property type="match status" value="1"/>
</dbReference>
<dbReference type="PRINTS" id="PR00418">
    <property type="entry name" value="TPI2FAMILY"/>
</dbReference>
<dbReference type="PROSITE" id="PS50819">
    <property type="entry name" value="INTEIN_ENDONUCLEASE"/>
    <property type="match status" value="1"/>
</dbReference>
<dbReference type="PRINTS" id="PR01158">
    <property type="entry name" value="TOPISMRASEII"/>
</dbReference>
<evidence type="ECO:0000256" key="2">
    <source>
        <dbReference type="ARBA" id="ARBA00001913"/>
    </source>
</evidence>
<keyword evidence="6" id="KW-0963">Cytoplasm</keyword>
<dbReference type="Pfam" id="PF00204">
    <property type="entry name" value="DNA_gyraseB"/>
    <property type="match status" value="1"/>
</dbReference>
<dbReference type="InterPro" id="IPR013757">
    <property type="entry name" value="Topo_IIA_A_a_sf"/>
</dbReference>
<dbReference type="GO" id="GO:0003677">
    <property type="term" value="F:DNA binding"/>
    <property type="evidence" value="ECO:0007669"/>
    <property type="project" value="UniProtKB-KW"/>
</dbReference>
<dbReference type="FunFam" id="3.40.50.670:FF:000001">
    <property type="entry name" value="DNA topoisomerase 2"/>
    <property type="match status" value="1"/>
</dbReference>
<dbReference type="Gene3D" id="3.30.1490.30">
    <property type="match status" value="1"/>
</dbReference>
<feature type="coiled-coil region" evidence="14">
    <location>
        <begin position="1547"/>
        <end position="1574"/>
    </location>
</feature>
<keyword evidence="12" id="KW-0238">DNA-binding</keyword>
<dbReference type="SMART" id="SM00434">
    <property type="entry name" value="TOP4c"/>
    <property type="match status" value="1"/>
</dbReference>
<dbReference type="InterPro" id="IPR001154">
    <property type="entry name" value="TopoII_euk"/>
</dbReference>
<comment type="similarity">
    <text evidence="4">Belongs to the type II topoisomerase family.</text>
</comment>
<dbReference type="Gene3D" id="3.30.565.10">
    <property type="entry name" value="Histidine kinase-like ATPase, C-terminal domain"/>
    <property type="match status" value="2"/>
</dbReference>
<evidence type="ECO:0000256" key="8">
    <source>
        <dbReference type="ARBA" id="ARBA00022741"/>
    </source>
</evidence>
<comment type="cofactor">
    <cofactor evidence="3">
        <name>Mg(2+)</name>
        <dbReference type="ChEBI" id="CHEBI:18420"/>
    </cofactor>
</comment>
<dbReference type="InterPro" id="IPR003594">
    <property type="entry name" value="HATPase_dom"/>
</dbReference>
<reference evidence="17" key="1">
    <citation type="journal article" date="2020" name="Nature">
        <title>Giant virus diversity and host interactions through global metagenomics.</title>
        <authorList>
            <person name="Schulz F."/>
            <person name="Roux S."/>
            <person name="Paez-Espino D."/>
            <person name="Jungbluth S."/>
            <person name="Walsh D.A."/>
            <person name="Denef V.J."/>
            <person name="McMahon K.D."/>
            <person name="Konstantinidis K.T."/>
            <person name="Eloe-Fadrosh E.A."/>
            <person name="Kyrpides N.C."/>
            <person name="Woyke T."/>
        </authorList>
    </citation>
    <scope>NUCLEOTIDE SEQUENCE</scope>
    <source>
        <strain evidence="17">GVMAG-M-3300025676-16</strain>
    </source>
</reference>
<dbReference type="GO" id="GO:0003918">
    <property type="term" value="F:DNA topoisomerase type II (double strand cut, ATP-hydrolyzing) activity"/>
    <property type="evidence" value="ECO:0007669"/>
    <property type="project" value="UniProtKB-EC"/>
</dbReference>
<dbReference type="GO" id="GO:0005524">
    <property type="term" value="F:ATP binding"/>
    <property type="evidence" value="ECO:0007669"/>
    <property type="project" value="UniProtKB-KW"/>
</dbReference>
<evidence type="ECO:0000259" key="16">
    <source>
        <dbReference type="PROSITE" id="PS52040"/>
    </source>
</evidence>
<dbReference type="Gene3D" id="3.30.230.10">
    <property type="match status" value="1"/>
</dbReference>
<evidence type="ECO:0000256" key="1">
    <source>
        <dbReference type="ARBA" id="ARBA00000185"/>
    </source>
</evidence>
<evidence type="ECO:0000256" key="4">
    <source>
        <dbReference type="ARBA" id="ARBA00011080"/>
    </source>
</evidence>
<evidence type="ECO:0000259" key="15">
    <source>
        <dbReference type="PROSITE" id="PS50819"/>
    </source>
</evidence>
<dbReference type="GO" id="GO:0000712">
    <property type="term" value="P:resolution of meiotic recombination intermediates"/>
    <property type="evidence" value="ECO:0007669"/>
    <property type="project" value="TreeGrafter"/>
</dbReference>
<evidence type="ECO:0000256" key="3">
    <source>
        <dbReference type="ARBA" id="ARBA00001946"/>
    </source>
</evidence>
<evidence type="ECO:0000256" key="6">
    <source>
        <dbReference type="ARBA" id="ARBA00022490"/>
    </source>
</evidence>
<keyword evidence="10" id="KW-0460">Magnesium</keyword>
<feature type="domain" description="Topo IIA-type catalytic" evidence="16">
    <location>
        <begin position="1114"/>
        <end position="1554"/>
    </location>
</feature>
<dbReference type="InterPro" id="IPR013758">
    <property type="entry name" value="Topo_IIA_A/C_ab"/>
</dbReference>
<keyword evidence="9" id="KW-0067">ATP-binding</keyword>
<dbReference type="EMBL" id="MN740295">
    <property type="protein sequence ID" value="QHT98671.1"/>
    <property type="molecule type" value="Genomic_DNA"/>
</dbReference>
<evidence type="ECO:0000256" key="11">
    <source>
        <dbReference type="ARBA" id="ARBA00023029"/>
    </source>
</evidence>
<dbReference type="InterPro" id="IPR031660">
    <property type="entry name" value="TOPRIM_C"/>
</dbReference>
<dbReference type="Gene3D" id="3.90.199.10">
    <property type="entry name" value="Topoisomerase II, domain 5"/>
    <property type="match status" value="1"/>
</dbReference>
<dbReference type="SMART" id="SM00433">
    <property type="entry name" value="TOP2c"/>
    <property type="match status" value="1"/>
</dbReference>
<dbReference type="InterPro" id="IPR013760">
    <property type="entry name" value="Topo_IIA-like_dom_sf"/>
</dbReference>
<protein>
    <recommendedName>
        <fullName evidence="5">DNA topoisomerase (ATP-hydrolyzing)</fullName>
        <ecNumber evidence="5">5.6.2.2</ecNumber>
    </recommendedName>
</protein>
<dbReference type="InterPro" id="IPR020568">
    <property type="entry name" value="Ribosomal_Su5_D2-typ_SF"/>
</dbReference>
<dbReference type="InterPro" id="IPR014721">
    <property type="entry name" value="Ribsml_uS5_D2-typ_fold_subgr"/>
</dbReference>
<keyword evidence="13" id="KW-0413">Isomerase</keyword>
<accession>A0A6C0IZ90</accession>
<dbReference type="Pfam" id="PF02518">
    <property type="entry name" value="HATPase_c"/>
    <property type="match status" value="1"/>
</dbReference>
<dbReference type="PANTHER" id="PTHR10169:SF38">
    <property type="entry name" value="DNA TOPOISOMERASE 2"/>
    <property type="match status" value="1"/>
</dbReference>
<evidence type="ECO:0000256" key="7">
    <source>
        <dbReference type="ARBA" id="ARBA00022723"/>
    </source>
</evidence>
<dbReference type="InterPro" id="IPR006142">
    <property type="entry name" value="INTEIN"/>
</dbReference>
<dbReference type="GO" id="GO:0046872">
    <property type="term" value="F:metal ion binding"/>
    <property type="evidence" value="ECO:0007669"/>
    <property type="project" value="UniProtKB-KW"/>
</dbReference>
<dbReference type="Gene3D" id="3.40.50.670">
    <property type="match status" value="1"/>
</dbReference>
<evidence type="ECO:0000313" key="17">
    <source>
        <dbReference type="EMBL" id="QHT98671.1"/>
    </source>
</evidence>
<keyword evidence="8" id="KW-0547">Nucleotide-binding</keyword>
<dbReference type="Gene3D" id="1.10.268.10">
    <property type="entry name" value="Topoisomerase, domain 3"/>
    <property type="match status" value="1"/>
</dbReference>
<dbReference type="GO" id="GO:0004519">
    <property type="term" value="F:endonuclease activity"/>
    <property type="evidence" value="ECO:0007669"/>
    <property type="project" value="InterPro"/>
</dbReference>
<dbReference type="InterPro" id="IPR004042">
    <property type="entry name" value="Intein_endonuc_central"/>
</dbReference>
<keyword evidence="14" id="KW-0175">Coiled coil</keyword>
<proteinExistence type="inferred from homology"/>
<dbReference type="Gene3D" id="3.10.28.10">
    <property type="entry name" value="Homing endonucleases"/>
    <property type="match status" value="1"/>
</dbReference>
<keyword evidence="7" id="KW-0479">Metal-binding</keyword>
<dbReference type="SUPFAM" id="SSF54211">
    <property type="entry name" value="Ribosomal protein S5 domain 2-like"/>
    <property type="match status" value="1"/>
</dbReference>
<dbReference type="PROSITE" id="PS52040">
    <property type="entry name" value="TOPO_IIA"/>
    <property type="match status" value="1"/>
</dbReference>
<dbReference type="InterPro" id="IPR002205">
    <property type="entry name" value="Topo_IIA_dom_A"/>
</dbReference>
<feature type="domain" description="DOD-type homing endonuclease" evidence="15">
    <location>
        <begin position="361"/>
        <end position="497"/>
    </location>
</feature>
<evidence type="ECO:0000256" key="12">
    <source>
        <dbReference type="ARBA" id="ARBA00023125"/>
    </source>
</evidence>
<dbReference type="InterPro" id="IPR013759">
    <property type="entry name" value="Topo_IIA_B_C"/>
</dbReference>
<dbReference type="InterPro" id="IPR027434">
    <property type="entry name" value="Homing_endonucl"/>
</dbReference>
<sequence length="1579" mass="180510">MPPKKASQIYQKKDPIDHVLDRTDMYVGSKRLRASEEFIYCKETHKIIKKSIKTAPAILRIFVEALSNAIDNVERSSKTTKCTYINVNIDKETGRITIQNDGEIIPIEIHDEEKCYIHTMIFGQMLTGSNYNDEEERLVSGRNGLGIKLCLKKGTLIPKFDGEVVKIEDLKVGDCVIGDDGLRRNITNKCEGNGKLFEVSQARGNSYIVNENHILSLKMSDHKVIFWNTDKNGLSILWWDKENMKICSKYISASPPKVVCPECNQELCGNLGRHYKRMHKDKEVPKKTRRSPTVIPPEKPEVRQALQEMKQFAETIPDNNTIDISIKDYRKLNKTTQARLSGFVGECVEWEEQEVKLDPYVLGLWLGDGYKNGYGFAINSKDDPEILEYLEEWGKENDATFKQGEINNPVAYYISSTTKSGVAPLKKLLTEYNLIDNKHIPQEYLVNSREIRLAVLAGMIDSDGTVQSEGHRITIAQGMDHSKLASDVIFLAKSLGLMCSSHIAKTQWKYNGELRRGNAININISGDIEDIPTLVARKKCYNPLSRNVTNTGKISIQEVESGDYVGIEVDSNNRFVLEDFTVTHNCNIFSKEFSVEGVDPANKKKFVQTWTDNMKNTSDPIIKSSSLKKGYTKVSWVIDIERFGLKELTDDLISLYSKYVIDCAMLTKVKVTLNDEIMSVKNLSEYSNLYNLVSDEKIQIKMGTCEVVLTPSNTFEAISFVNGVYTKLGGQHVETWVESLLRPLVDKFNGKDKKSKTKSPKLNILDIKQFFRIFVVAQIDRPEFDSQDKNKLESPEVSSEVKKSHITAISKWSIIDKIEDIIRAKEMLVLKKSEKSSTKTKIEGYDRANKAGSKDSKNCSLYITEGLSAKTYVVCGIKEGLFDRKGRDWNGILPIRGKLLNVRDKGATVIAGNKVICSIIQALGLKHDLDYKIESNFNKLNYGKLILVADADTDGIHIEALLINFIHSLYPSLLERDESFIISLKTPIVRVKISRNKDRLFYDERSFNNWLSEQKGKVETKYYKGLGTTKAEDVPDTFGKKLVEFKRDDTTFESMQKAFHKKYSDLRKEWLGNYDPTSITFSLDNVENIHQMSITDFIDEELIKFSYADCGRSIPNGIDGMKESQRKILFAVKKRKLNYGGKSLKVAQLAGYTAEHANYHHGENNLLDTIIGMANEFPGTNNIPILYRDGQFGTRLEGGNDAANGRYIFTKMEALTEFIYKNEDEPLLKQVNDDGDLVQPEFYIPILPMILINGCVAGIGTGWSCNIPCFNPKDIICGIKTWLDYEGEVYIPDPENENELISVLPVFEPWYRGYKGSIEADGENRFISYGIIEKTGKRNEVEVKELPVGMWTSKFVDFCEDLKSSKIIKDVSNYSTPKDVKLLIKERGPSESKAIKCDYDNLKLHTYLYTSNMVVFDEKSKLNKYDSVDDILCKFCEVRYSYYVKRKEYQIDSYNKLLRFLGNKERFIKEVINEDIDVMNVEEKLIIKTLVEREYDEDPKKSDDEGGYDYLLRLPVRSFTKEKVNQLQEDILSNKKILESIQKTTEKEMWLKEIDEFEKEYDKWLIQIDQEQSSKPKKK</sequence>
<dbReference type="InterPro" id="IPR013506">
    <property type="entry name" value="Topo_IIA_bsu_dom2"/>
</dbReference>
<dbReference type="PANTHER" id="PTHR10169">
    <property type="entry name" value="DNA TOPOISOMERASE/GYRASE"/>
    <property type="match status" value="1"/>
</dbReference>
<dbReference type="EC" id="5.6.2.2" evidence="5"/>
<dbReference type="InterPro" id="IPR001241">
    <property type="entry name" value="Topo_IIA"/>
</dbReference>
<evidence type="ECO:0000256" key="9">
    <source>
        <dbReference type="ARBA" id="ARBA00022840"/>
    </source>
</evidence>
<dbReference type="GO" id="GO:0006265">
    <property type="term" value="P:DNA topological change"/>
    <property type="evidence" value="ECO:0007669"/>
    <property type="project" value="InterPro"/>
</dbReference>
<dbReference type="SUPFAM" id="SSF51294">
    <property type="entry name" value="Hedgehog/intein (Hint) domain"/>
    <property type="match status" value="1"/>
</dbReference>
<dbReference type="PRINTS" id="PR00379">
    <property type="entry name" value="INTEIN"/>
</dbReference>
<evidence type="ECO:0000256" key="10">
    <source>
        <dbReference type="ARBA" id="ARBA00022842"/>
    </source>
</evidence>
<dbReference type="Pfam" id="PF16898">
    <property type="entry name" value="TOPRIM_C"/>
    <property type="match status" value="1"/>
</dbReference>
<comment type="cofactor">
    <cofactor evidence="2">
        <name>Ca(2+)</name>
        <dbReference type="ChEBI" id="CHEBI:29108"/>
    </cofactor>
</comment>
<dbReference type="SUPFAM" id="SSF55608">
    <property type="entry name" value="Homing endonucleases"/>
    <property type="match status" value="2"/>
</dbReference>
<evidence type="ECO:0000256" key="13">
    <source>
        <dbReference type="ARBA" id="ARBA00023235"/>
    </source>
</evidence>
<dbReference type="InterPro" id="IPR007869">
    <property type="entry name" value="Homing_endonuc_PI-Sce"/>
</dbReference>
<dbReference type="InterPro" id="IPR036890">
    <property type="entry name" value="HATPase_C_sf"/>
</dbReference>